<dbReference type="GO" id="GO:0016020">
    <property type="term" value="C:membrane"/>
    <property type="evidence" value="ECO:0007669"/>
    <property type="project" value="UniProtKB-SubCell"/>
</dbReference>
<dbReference type="InterPro" id="IPR050382">
    <property type="entry name" value="MFS_Na/Anion_cotransporter"/>
</dbReference>
<evidence type="ECO:0000256" key="5">
    <source>
        <dbReference type="ARBA" id="ARBA00024362"/>
    </source>
</evidence>
<keyword evidence="4 6" id="KW-0472">Membrane</keyword>
<dbReference type="InterPro" id="IPR036259">
    <property type="entry name" value="MFS_trans_sf"/>
</dbReference>
<evidence type="ECO:0000256" key="3">
    <source>
        <dbReference type="ARBA" id="ARBA00022989"/>
    </source>
</evidence>
<dbReference type="SUPFAM" id="SSF103473">
    <property type="entry name" value="MFS general substrate transporter"/>
    <property type="match status" value="1"/>
</dbReference>
<dbReference type="GO" id="GO:0022857">
    <property type="term" value="F:transmembrane transporter activity"/>
    <property type="evidence" value="ECO:0007669"/>
    <property type="project" value="InterPro"/>
</dbReference>
<feature type="transmembrane region" description="Helical" evidence="6">
    <location>
        <begin position="37"/>
        <end position="61"/>
    </location>
</feature>
<sequence>MGPCLCFSLHHFVVPLDRVKQKTAILPKSQEFNWKSAIVGLIQIFSFWSYLLTQIVGSLWADKIGGKLVLGFGVIGSSVAIVLTPIAARINLPCLLIMRVVMGMGEGVAMPAMNNIISKWIPVYERSRALALIYSSMYLGSVTGLDFLPSVLHKFGWPSDFGSFESLGGVEIPPHGIWFSRCSTVADQDTVCKYRRLDGRHTCDQRLGGNISPEDHAIN</sequence>
<name>A0AAD3SYN8_NEPGR</name>
<accession>A0AAD3SYN8</accession>
<keyword evidence="3 6" id="KW-1133">Transmembrane helix</keyword>
<dbReference type="InterPro" id="IPR011701">
    <property type="entry name" value="MFS"/>
</dbReference>
<dbReference type="Gene3D" id="1.20.1250.20">
    <property type="entry name" value="MFS general substrate transporter like domains"/>
    <property type="match status" value="1"/>
</dbReference>
<dbReference type="InterPro" id="IPR020846">
    <property type="entry name" value="MFS_dom"/>
</dbReference>
<dbReference type="Pfam" id="PF07690">
    <property type="entry name" value="MFS_1"/>
    <property type="match status" value="1"/>
</dbReference>
<feature type="transmembrane region" description="Helical" evidence="6">
    <location>
        <begin position="96"/>
        <end position="117"/>
    </location>
</feature>
<evidence type="ECO:0000256" key="4">
    <source>
        <dbReference type="ARBA" id="ARBA00023136"/>
    </source>
</evidence>
<evidence type="ECO:0000256" key="1">
    <source>
        <dbReference type="ARBA" id="ARBA00004141"/>
    </source>
</evidence>
<evidence type="ECO:0000259" key="7">
    <source>
        <dbReference type="PROSITE" id="PS50850"/>
    </source>
</evidence>
<dbReference type="EMBL" id="BSYO01000020">
    <property type="protein sequence ID" value="GMH18977.1"/>
    <property type="molecule type" value="Genomic_DNA"/>
</dbReference>
<keyword evidence="2 6" id="KW-0812">Transmembrane</keyword>
<proteinExistence type="inferred from homology"/>
<feature type="transmembrane region" description="Helical" evidence="6">
    <location>
        <begin position="68"/>
        <end position="90"/>
    </location>
</feature>
<keyword evidence="9" id="KW-1185">Reference proteome</keyword>
<reference evidence="8" key="1">
    <citation type="submission" date="2023-05" db="EMBL/GenBank/DDBJ databases">
        <title>Nepenthes gracilis genome sequencing.</title>
        <authorList>
            <person name="Fukushima K."/>
        </authorList>
    </citation>
    <scope>NUCLEOTIDE SEQUENCE</scope>
    <source>
        <strain evidence="8">SING2019-196</strain>
    </source>
</reference>
<feature type="transmembrane region" description="Helical" evidence="6">
    <location>
        <begin position="129"/>
        <end position="148"/>
    </location>
</feature>
<evidence type="ECO:0000313" key="9">
    <source>
        <dbReference type="Proteomes" id="UP001279734"/>
    </source>
</evidence>
<evidence type="ECO:0000256" key="2">
    <source>
        <dbReference type="ARBA" id="ARBA00022692"/>
    </source>
</evidence>
<gene>
    <name evidence="8" type="ORF">Nepgr_020818</name>
</gene>
<protein>
    <recommendedName>
        <fullName evidence="7">Major facilitator superfamily (MFS) profile domain-containing protein</fullName>
    </recommendedName>
</protein>
<evidence type="ECO:0000256" key="6">
    <source>
        <dbReference type="SAM" id="Phobius"/>
    </source>
</evidence>
<dbReference type="PANTHER" id="PTHR11662">
    <property type="entry name" value="SOLUTE CARRIER FAMILY 17"/>
    <property type="match status" value="1"/>
</dbReference>
<feature type="domain" description="Major facilitator superfamily (MFS) profile" evidence="7">
    <location>
        <begin position="1"/>
        <end position="219"/>
    </location>
</feature>
<dbReference type="PANTHER" id="PTHR11662:SF255">
    <property type="entry name" value="ASCORBATE TRANSPORTER, CHLOROPLASTIC"/>
    <property type="match status" value="1"/>
</dbReference>
<comment type="similarity">
    <text evidence="5">Belongs to the major facilitator superfamily. Sodium/anion cotransporter (TC 2.A.1.14) family.</text>
</comment>
<evidence type="ECO:0000313" key="8">
    <source>
        <dbReference type="EMBL" id="GMH18977.1"/>
    </source>
</evidence>
<organism evidence="8 9">
    <name type="scientific">Nepenthes gracilis</name>
    <name type="common">Slender pitcher plant</name>
    <dbReference type="NCBI Taxonomy" id="150966"/>
    <lineage>
        <taxon>Eukaryota</taxon>
        <taxon>Viridiplantae</taxon>
        <taxon>Streptophyta</taxon>
        <taxon>Embryophyta</taxon>
        <taxon>Tracheophyta</taxon>
        <taxon>Spermatophyta</taxon>
        <taxon>Magnoliopsida</taxon>
        <taxon>eudicotyledons</taxon>
        <taxon>Gunneridae</taxon>
        <taxon>Pentapetalae</taxon>
        <taxon>Caryophyllales</taxon>
        <taxon>Nepenthaceae</taxon>
        <taxon>Nepenthes</taxon>
    </lineage>
</organism>
<dbReference type="AlphaFoldDB" id="A0AAD3SYN8"/>
<comment type="subcellular location">
    <subcellularLocation>
        <location evidence="1">Membrane</location>
        <topology evidence="1">Multi-pass membrane protein</topology>
    </subcellularLocation>
</comment>
<comment type="caution">
    <text evidence="8">The sequence shown here is derived from an EMBL/GenBank/DDBJ whole genome shotgun (WGS) entry which is preliminary data.</text>
</comment>
<dbReference type="PROSITE" id="PS50850">
    <property type="entry name" value="MFS"/>
    <property type="match status" value="1"/>
</dbReference>
<dbReference type="Proteomes" id="UP001279734">
    <property type="component" value="Unassembled WGS sequence"/>
</dbReference>